<name>A0AAD6SGI9_9AGAR</name>
<feature type="region of interest" description="Disordered" evidence="1">
    <location>
        <begin position="1"/>
        <end position="30"/>
    </location>
</feature>
<keyword evidence="3" id="KW-1185">Reference proteome</keyword>
<reference evidence="2" key="1">
    <citation type="submission" date="2023-03" db="EMBL/GenBank/DDBJ databases">
        <title>Massive genome expansion in bonnet fungi (Mycena s.s.) driven by repeated elements and novel gene families across ecological guilds.</title>
        <authorList>
            <consortium name="Lawrence Berkeley National Laboratory"/>
            <person name="Harder C.B."/>
            <person name="Miyauchi S."/>
            <person name="Viragh M."/>
            <person name="Kuo A."/>
            <person name="Thoen E."/>
            <person name="Andreopoulos B."/>
            <person name="Lu D."/>
            <person name="Skrede I."/>
            <person name="Drula E."/>
            <person name="Henrissat B."/>
            <person name="Morin E."/>
            <person name="Kohler A."/>
            <person name="Barry K."/>
            <person name="LaButti K."/>
            <person name="Morin E."/>
            <person name="Salamov A."/>
            <person name="Lipzen A."/>
            <person name="Mereny Z."/>
            <person name="Hegedus B."/>
            <person name="Baldrian P."/>
            <person name="Stursova M."/>
            <person name="Weitz H."/>
            <person name="Taylor A."/>
            <person name="Grigoriev I.V."/>
            <person name="Nagy L.G."/>
            <person name="Martin F."/>
            <person name="Kauserud H."/>
        </authorList>
    </citation>
    <scope>NUCLEOTIDE SEQUENCE</scope>
    <source>
        <strain evidence="2">CBHHK200</strain>
    </source>
</reference>
<feature type="region of interest" description="Disordered" evidence="1">
    <location>
        <begin position="286"/>
        <end position="318"/>
    </location>
</feature>
<feature type="compositionally biased region" description="Polar residues" evidence="1">
    <location>
        <begin position="1"/>
        <end position="21"/>
    </location>
</feature>
<dbReference type="AlphaFoldDB" id="A0AAD6SGI9"/>
<evidence type="ECO:0000256" key="1">
    <source>
        <dbReference type="SAM" id="MobiDB-lite"/>
    </source>
</evidence>
<evidence type="ECO:0000313" key="2">
    <source>
        <dbReference type="EMBL" id="KAJ7027135.1"/>
    </source>
</evidence>
<proteinExistence type="predicted"/>
<comment type="caution">
    <text evidence="2">The sequence shown here is derived from an EMBL/GenBank/DDBJ whole genome shotgun (WGS) entry which is preliminary data.</text>
</comment>
<organism evidence="2 3">
    <name type="scientific">Mycena alexandri</name>
    <dbReference type="NCBI Taxonomy" id="1745969"/>
    <lineage>
        <taxon>Eukaryota</taxon>
        <taxon>Fungi</taxon>
        <taxon>Dikarya</taxon>
        <taxon>Basidiomycota</taxon>
        <taxon>Agaricomycotina</taxon>
        <taxon>Agaricomycetes</taxon>
        <taxon>Agaricomycetidae</taxon>
        <taxon>Agaricales</taxon>
        <taxon>Marasmiineae</taxon>
        <taxon>Mycenaceae</taxon>
        <taxon>Mycena</taxon>
    </lineage>
</organism>
<feature type="compositionally biased region" description="Low complexity" evidence="1">
    <location>
        <begin position="180"/>
        <end position="190"/>
    </location>
</feature>
<feature type="compositionally biased region" description="Basic and acidic residues" evidence="1">
    <location>
        <begin position="145"/>
        <end position="161"/>
    </location>
</feature>
<accession>A0AAD6SGI9</accession>
<gene>
    <name evidence="2" type="ORF">C8F04DRAFT_1123521</name>
</gene>
<dbReference type="Proteomes" id="UP001218188">
    <property type="component" value="Unassembled WGS sequence"/>
</dbReference>
<dbReference type="EMBL" id="JARJCM010000129">
    <property type="protein sequence ID" value="KAJ7027135.1"/>
    <property type="molecule type" value="Genomic_DNA"/>
</dbReference>
<feature type="region of interest" description="Disordered" evidence="1">
    <location>
        <begin position="140"/>
        <end position="164"/>
    </location>
</feature>
<protein>
    <submittedName>
        <fullName evidence="2">Uncharacterized protein</fullName>
    </submittedName>
</protein>
<sequence length="318" mass="34194">MSSVFRSGAASPSSRYRTALSSRLGFPPPLPLLELDEGEAGVLREVDDARFAACEIDVLNVDVSDRSDVLPAKCANHPLRRVPSAPSARRLGVRARVRSPCPWPEDDDDGGVEAEKWRSERVRGRAVAANPLYALGGLPGAGEDVELRSSESSKAARDSCRVRSSAALGAPRSASLMRCRSRSRSLSLPSPRKRPVLLRPEEEAELLDAEDGGRSTESDLERSRWAGDWRKRGSLDVVGEVGGGGRGGVLEGVWIGGGTILSVVVPDLAAGLEFEEDETPAWALERLDERDLEDGADIPTPDSIREIRSQPGATLSLR</sequence>
<feature type="compositionally biased region" description="Basic and acidic residues" evidence="1">
    <location>
        <begin position="211"/>
        <end position="223"/>
    </location>
</feature>
<evidence type="ECO:0000313" key="3">
    <source>
        <dbReference type="Proteomes" id="UP001218188"/>
    </source>
</evidence>
<feature type="region of interest" description="Disordered" evidence="1">
    <location>
        <begin position="180"/>
        <end position="223"/>
    </location>
</feature>